<accession>A0A7T5EJE1</accession>
<dbReference type="NCBIfam" id="TIGR00176">
    <property type="entry name" value="mobB"/>
    <property type="match status" value="1"/>
</dbReference>
<dbReference type="RefSeq" id="WP_198827281.1">
    <property type="nucleotide sequence ID" value="NZ_CP066308.1"/>
</dbReference>
<evidence type="ECO:0000259" key="1">
    <source>
        <dbReference type="Pfam" id="PF03205"/>
    </source>
</evidence>
<evidence type="ECO:0000313" key="2">
    <source>
        <dbReference type="EMBL" id="QQE73677.1"/>
    </source>
</evidence>
<sequence length="171" mass="19244">MKKKPVVIQFVGYSNSGKTTLLTRLIPLLERTGIRVGVVKHDGGHDFEWDQPGKDTWKYREAGASLVAISSRTKTAMLEQRPLGLAELIARMAAAGADLVLVEGFKREGYPKLVLLREPGDEELLSQVTHVLAVVSWEDYAHPGLPVYRLQRDEDELARFILDRYTQSQDQ</sequence>
<dbReference type="InterPro" id="IPR004435">
    <property type="entry name" value="MobB_dom"/>
</dbReference>
<dbReference type="InterPro" id="IPR027417">
    <property type="entry name" value="P-loop_NTPase"/>
</dbReference>
<dbReference type="CDD" id="cd03116">
    <property type="entry name" value="MobB"/>
    <property type="match status" value="1"/>
</dbReference>
<dbReference type="GO" id="GO:0005525">
    <property type="term" value="F:GTP binding"/>
    <property type="evidence" value="ECO:0007669"/>
    <property type="project" value="InterPro"/>
</dbReference>
<dbReference type="PANTHER" id="PTHR40072:SF1">
    <property type="entry name" value="MOLYBDOPTERIN-GUANINE DINUCLEOTIDE BIOSYNTHESIS ADAPTER PROTEIN"/>
    <property type="match status" value="1"/>
</dbReference>
<dbReference type="GO" id="GO:0006777">
    <property type="term" value="P:Mo-molybdopterin cofactor biosynthetic process"/>
    <property type="evidence" value="ECO:0007669"/>
    <property type="project" value="InterPro"/>
</dbReference>
<keyword evidence="5" id="KW-1185">Reference proteome</keyword>
<evidence type="ECO:0000313" key="4">
    <source>
        <dbReference type="Proteomes" id="UP000595847"/>
    </source>
</evidence>
<gene>
    <name evidence="2" type="primary">mobB</name>
    <name evidence="2" type="ORF">JD108_17580</name>
    <name evidence="3" type="ORF">KDJ56_17520</name>
</gene>
<dbReference type="Proteomes" id="UP000677234">
    <property type="component" value="Chromosome"/>
</dbReference>
<dbReference type="AlphaFoldDB" id="A0A7T5EJE1"/>
<reference evidence="2 4" key="1">
    <citation type="submission" date="2020-12" db="EMBL/GenBank/DDBJ databases">
        <title>strain FJAT-54423T represents a novel species of the genus Brevibacillus.</title>
        <authorList>
            <person name="Tang R."/>
        </authorList>
    </citation>
    <scope>NUCLEOTIDE SEQUENCE [LARGE SCALE GENOMIC DNA]</scope>
    <source>
        <strain evidence="2 4">FJAT-54423</strain>
    </source>
</reference>
<dbReference type="EMBL" id="CP073708">
    <property type="protein sequence ID" value="QUO40760.1"/>
    <property type="molecule type" value="Genomic_DNA"/>
</dbReference>
<evidence type="ECO:0000313" key="5">
    <source>
        <dbReference type="Proteomes" id="UP000677234"/>
    </source>
</evidence>
<reference evidence="3" key="2">
    <citation type="submission" date="2021-04" db="EMBL/GenBank/DDBJ databases">
        <title>Brevibacillus composti FJAT-54423, complete genome.</title>
        <authorList>
            <person name="Tang R."/>
        </authorList>
    </citation>
    <scope>NUCLEOTIDE SEQUENCE</scope>
    <source>
        <strain evidence="3">FJAT-54424</strain>
    </source>
</reference>
<proteinExistence type="predicted"/>
<name>A0A7T5EJE1_9BACL</name>
<dbReference type="Gene3D" id="3.40.50.300">
    <property type="entry name" value="P-loop containing nucleotide triphosphate hydrolases"/>
    <property type="match status" value="1"/>
</dbReference>
<organism evidence="2 4">
    <name type="scientific">Brevibacillus composti</name>
    <dbReference type="NCBI Taxonomy" id="2796470"/>
    <lineage>
        <taxon>Bacteria</taxon>
        <taxon>Bacillati</taxon>
        <taxon>Bacillota</taxon>
        <taxon>Bacilli</taxon>
        <taxon>Bacillales</taxon>
        <taxon>Paenibacillaceae</taxon>
        <taxon>Brevibacillus</taxon>
    </lineage>
</organism>
<protein>
    <submittedName>
        <fullName evidence="2">Molybdopterin-guanine dinucleotide biosynthesis protein B</fullName>
    </submittedName>
</protein>
<feature type="domain" description="Molybdopterin-guanine dinucleotide biosynthesis protein B (MobB)" evidence="1">
    <location>
        <begin position="7"/>
        <end position="137"/>
    </location>
</feature>
<evidence type="ECO:0000313" key="3">
    <source>
        <dbReference type="EMBL" id="QUO40760.1"/>
    </source>
</evidence>
<dbReference type="Proteomes" id="UP000595847">
    <property type="component" value="Chromosome"/>
</dbReference>
<dbReference type="SUPFAM" id="SSF52540">
    <property type="entry name" value="P-loop containing nucleoside triphosphate hydrolases"/>
    <property type="match status" value="1"/>
</dbReference>
<dbReference type="EMBL" id="CP066308">
    <property type="protein sequence ID" value="QQE73677.1"/>
    <property type="molecule type" value="Genomic_DNA"/>
</dbReference>
<dbReference type="InterPro" id="IPR052539">
    <property type="entry name" value="MGD_biosynthesis_adapter"/>
</dbReference>
<dbReference type="KEGG" id="bcop:JD108_17580"/>
<dbReference type="PANTHER" id="PTHR40072">
    <property type="entry name" value="MOLYBDOPTERIN-GUANINE DINUCLEOTIDE BIOSYNTHESIS ADAPTER PROTEIN-RELATED"/>
    <property type="match status" value="1"/>
</dbReference>
<dbReference type="Pfam" id="PF03205">
    <property type="entry name" value="MobB"/>
    <property type="match status" value="1"/>
</dbReference>